<proteinExistence type="inferred from homology"/>
<comment type="function">
    <text evidence="9">Part of the tripartite ATP-independent periplasmic (TRAP) transport system.</text>
</comment>
<evidence type="ECO:0000256" key="1">
    <source>
        <dbReference type="ARBA" id="ARBA00004429"/>
    </source>
</evidence>
<evidence type="ECO:0000313" key="12">
    <source>
        <dbReference type="Proteomes" id="UP000445696"/>
    </source>
</evidence>
<evidence type="ECO:0000256" key="3">
    <source>
        <dbReference type="ARBA" id="ARBA00022475"/>
    </source>
</evidence>
<keyword evidence="3" id="KW-1003">Cell membrane</keyword>
<organism evidence="11 12">
    <name type="scientific">Sneathiella chungangensis</name>
    <dbReference type="NCBI Taxonomy" id="1418234"/>
    <lineage>
        <taxon>Bacteria</taxon>
        <taxon>Pseudomonadati</taxon>
        <taxon>Pseudomonadota</taxon>
        <taxon>Alphaproteobacteria</taxon>
        <taxon>Sneathiellales</taxon>
        <taxon>Sneathiellaceae</taxon>
        <taxon>Sneathiella</taxon>
    </lineage>
</organism>
<evidence type="ECO:0000256" key="9">
    <source>
        <dbReference type="RuleBase" id="RU369079"/>
    </source>
</evidence>
<evidence type="ECO:0000256" key="7">
    <source>
        <dbReference type="ARBA" id="ARBA00023136"/>
    </source>
</evidence>
<evidence type="ECO:0000256" key="8">
    <source>
        <dbReference type="ARBA" id="ARBA00038436"/>
    </source>
</evidence>
<dbReference type="PANTHER" id="PTHR35011:SF2">
    <property type="entry name" value="2,3-DIKETO-L-GULONATE TRAP TRANSPORTER SMALL PERMEASE PROTEIN YIAM"/>
    <property type="match status" value="1"/>
</dbReference>
<keyword evidence="5 9" id="KW-0812">Transmembrane</keyword>
<dbReference type="Pfam" id="PF04290">
    <property type="entry name" value="DctQ"/>
    <property type="match status" value="1"/>
</dbReference>
<keyword evidence="12" id="KW-1185">Reference proteome</keyword>
<evidence type="ECO:0000256" key="4">
    <source>
        <dbReference type="ARBA" id="ARBA00022519"/>
    </source>
</evidence>
<dbReference type="PANTHER" id="PTHR35011">
    <property type="entry name" value="2,3-DIKETO-L-GULONATE TRAP TRANSPORTER SMALL PERMEASE PROTEIN YIAM"/>
    <property type="match status" value="1"/>
</dbReference>
<feature type="transmembrane region" description="Helical" evidence="9">
    <location>
        <begin position="20"/>
        <end position="39"/>
    </location>
</feature>
<dbReference type="EMBL" id="WTVA01000001">
    <property type="protein sequence ID" value="MZR21139.1"/>
    <property type="molecule type" value="Genomic_DNA"/>
</dbReference>
<keyword evidence="7 9" id="KW-0472">Membrane</keyword>
<accession>A0A845MA70</accession>
<reference evidence="11 12" key="1">
    <citation type="journal article" date="2014" name="Int. J. Syst. Evol. Microbiol.">
        <title>Sneathiella chungangensis sp. nov., isolated from a marine sand, and emended description of the genus Sneathiella.</title>
        <authorList>
            <person name="Siamphan C."/>
            <person name="Kim H."/>
            <person name="Lee J.S."/>
            <person name="Kim W."/>
        </authorList>
    </citation>
    <scope>NUCLEOTIDE SEQUENCE [LARGE SCALE GENOMIC DNA]</scope>
    <source>
        <strain evidence="11 12">KCTC 32476</strain>
    </source>
</reference>
<keyword evidence="2 9" id="KW-0813">Transport</keyword>
<evidence type="ECO:0000256" key="2">
    <source>
        <dbReference type="ARBA" id="ARBA00022448"/>
    </source>
</evidence>
<gene>
    <name evidence="11" type="ORF">GQF03_02215</name>
</gene>
<evidence type="ECO:0000256" key="6">
    <source>
        <dbReference type="ARBA" id="ARBA00022989"/>
    </source>
</evidence>
<dbReference type="OrthoDB" id="4964541at2"/>
<keyword evidence="6 9" id="KW-1133">Transmembrane helix</keyword>
<evidence type="ECO:0000313" key="11">
    <source>
        <dbReference type="EMBL" id="MZR21139.1"/>
    </source>
</evidence>
<comment type="caution">
    <text evidence="11">The sequence shown here is derived from an EMBL/GenBank/DDBJ whole genome shotgun (WGS) entry which is preliminary data.</text>
</comment>
<protein>
    <recommendedName>
        <fullName evidence="9">TRAP transporter small permease protein</fullName>
    </recommendedName>
</protein>
<dbReference type="GO" id="GO:0015740">
    <property type="term" value="P:C4-dicarboxylate transport"/>
    <property type="evidence" value="ECO:0007669"/>
    <property type="project" value="TreeGrafter"/>
</dbReference>
<dbReference type="RefSeq" id="WP_161337554.1">
    <property type="nucleotide sequence ID" value="NZ_JBHSDG010000002.1"/>
</dbReference>
<dbReference type="InterPro" id="IPR007387">
    <property type="entry name" value="TRAP_DctQ"/>
</dbReference>
<evidence type="ECO:0000256" key="5">
    <source>
        <dbReference type="ARBA" id="ARBA00022692"/>
    </source>
</evidence>
<feature type="transmembrane region" description="Helical" evidence="9">
    <location>
        <begin position="51"/>
        <end position="71"/>
    </location>
</feature>
<dbReference type="GO" id="GO:0005886">
    <property type="term" value="C:plasma membrane"/>
    <property type="evidence" value="ECO:0007669"/>
    <property type="project" value="UniProtKB-SubCell"/>
</dbReference>
<dbReference type="AlphaFoldDB" id="A0A845MA70"/>
<name>A0A845MA70_9PROT</name>
<keyword evidence="4 9" id="KW-0997">Cell inner membrane</keyword>
<dbReference type="InterPro" id="IPR055348">
    <property type="entry name" value="DctQ"/>
</dbReference>
<dbReference type="GO" id="GO:0022857">
    <property type="term" value="F:transmembrane transporter activity"/>
    <property type="evidence" value="ECO:0007669"/>
    <property type="project" value="UniProtKB-UniRule"/>
</dbReference>
<dbReference type="Proteomes" id="UP000445696">
    <property type="component" value="Unassembled WGS sequence"/>
</dbReference>
<evidence type="ECO:0000259" key="10">
    <source>
        <dbReference type="Pfam" id="PF04290"/>
    </source>
</evidence>
<comment type="subcellular location">
    <subcellularLocation>
        <location evidence="1 9">Cell inner membrane</location>
        <topology evidence="1 9">Multi-pass membrane protein</topology>
    </subcellularLocation>
</comment>
<comment type="subunit">
    <text evidence="9">The complex comprises the extracytoplasmic solute receptor protein and the two transmembrane proteins.</text>
</comment>
<feature type="transmembrane region" description="Helical" evidence="9">
    <location>
        <begin position="92"/>
        <end position="114"/>
    </location>
</feature>
<comment type="similarity">
    <text evidence="8 9">Belongs to the TRAP transporter small permease family.</text>
</comment>
<feature type="transmembrane region" description="Helical" evidence="9">
    <location>
        <begin position="134"/>
        <end position="156"/>
    </location>
</feature>
<sequence length="181" mass="20387">MDYRGRYPAFIRMLSRLIDLFLVCGGVCVLTLIFANAVLRGAAGFDLAWSLEVTAFLLLWLTFLGCAAAEARGAHMRVTEVVTYLVPDRLKPALEFVISITIIVILISLIYQGFQIAQHTWAQKTTVLYWPVGLLYASLPVGMALTFIFHLANMVFDIRDGFTSSRDPFRKSNDPAWEDFE</sequence>
<feature type="domain" description="Tripartite ATP-independent periplasmic transporters DctQ component" evidence="10">
    <location>
        <begin position="31"/>
        <end position="158"/>
    </location>
</feature>